<evidence type="ECO:0000256" key="1">
    <source>
        <dbReference type="ARBA" id="ARBA00006738"/>
    </source>
</evidence>
<dbReference type="PANTHER" id="PTHR34039">
    <property type="entry name" value="UPF0102 PROTEIN YRAN"/>
    <property type="match status" value="1"/>
</dbReference>
<dbReference type="PANTHER" id="PTHR34039:SF1">
    <property type="entry name" value="UPF0102 PROTEIN YRAN"/>
    <property type="match status" value="1"/>
</dbReference>
<dbReference type="InterPro" id="IPR011335">
    <property type="entry name" value="Restrct_endonuc-II-like"/>
</dbReference>
<dbReference type="EMBL" id="MGIT01000004">
    <property type="protein sequence ID" value="OGM92620.1"/>
    <property type="molecule type" value="Genomic_DNA"/>
</dbReference>
<organism evidence="3 4">
    <name type="scientific">Candidatus Wolfebacteria bacterium RIFOXYB1_FULL_54_12</name>
    <dbReference type="NCBI Taxonomy" id="1802559"/>
    <lineage>
        <taxon>Bacteria</taxon>
        <taxon>Candidatus Wolfeibacteriota</taxon>
    </lineage>
</organism>
<dbReference type="Proteomes" id="UP000176422">
    <property type="component" value="Unassembled WGS sequence"/>
</dbReference>
<evidence type="ECO:0000313" key="3">
    <source>
        <dbReference type="EMBL" id="OGM92620.1"/>
    </source>
</evidence>
<evidence type="ECO:0000256" key="2">
    <source>
        <dbReference type="HAMAP-Rule" id="MF_00048"/>
    </source>
</evidence>
<accession>A0A1F8DVI2</accession>
<dbReference type="AlphaFoldDB" id="A0A1F8DVI2"/>
<gene>
    <name evidence="3" type="ORF">A2372_04225</name>
</gene>
<dbReference type="InterPro" id="IPR011856">
    <property type="entry name" value="tRNA_endonuc-like_dom_sf"/>
</dbReference>
<reference evidence="3 4" key="1">
    <citation type="journal article" date="2016" name="Nat. Commun.">
        <title>Thousands of microbial genomes shed light on interconnected biogeochemical processes in an aquifer system.</title>
        <authorList>
            <person name="Anantharaman K."/>
            <person name="Brown C.T."/>
            <person name="Hug L.A."/>
            <person name="Sharon I."/>
            <person name="Castelle C.J."/>
            <person name="Probst A.J."/>
            <person name="Thomas B.C."/>
            <person name="Singh A."/>
            <person name="Wilkins M.J."/>
            <person name="Karaoz U."/>
            <person name="Brodie E.L."/>
            <person name="Williams K.H."/>
            <person name="Hubbard S.S."/>
            <person name="Banfield J.F."/>
        </authorList>
    </citation>
    <scope>NUCLEOTIDE SEQUENCE [LARGE SCALE GENOMIC DNA]</scope>
</reference>
<comment type="caution">
    <text evidence="3">The sequence shown here is derived from an EMBL/GenBank/DDBJ whole genome shotgun (WGS) entry which is preliminary data.</text>
</comment>
<evidence type="ECO:0000313" key="4">
    <source>
        <dbReference type="Proteomes" id="UP000176422"/>
    </source>
</evidence>
<comment type="similarity">
    <text evidence="1 2">Belongs to the UPF0102 family.</text>
</comment>
<protein>
    <recommendedName>
        <fullName evidence="2">UPF0102 protein A2372_04225</fullName>
    </recommendedName>
</protein>
<name>A0A1F8DVI2_9BACT</name>
<proteinExistence type="inferred from homology"/>
<dbReference type="SUPFAM" id="SSF52980">
    <property type="entry name" value="Restriction endonuclease-like"/>
    <property type="match status" value="1"/>
</dbReference>
<dbReference type="CDD" id="cd20736">
    <property type="entry name" value="PoNe_Nuclease"/>
    <property type="match status" value="1"/>
</dbReference>
<dbReference type="Pfam" id="PF02021">
    <property type="entry name" value="UPF0102"/>
    <property type="match status" value="1"/>
</dbReference>
<dbReference type="GO" id="GO:0003676">
    <property type="term" value="F:nucleic acid binding"/>
    <property type="evidence" value="ECO:0007669"/>
    <property type="project" value="InterPro"/>
</dbReference>
<dbReference type="Gene3D" id="3.40.1350.10">
    <property type="match status" value="1"/>
</dbReference>
<dbReference type="HAMAP" id="MF_00048">
    <property type="entry name" value="UPF0102"/>
    <property type="match status" value="1"/>
</dbReference>
<dbReference type="InterPro" id="IPR003509">
    <property type="entry name" value="UPF0102_YraN-like"/>
</dbReference>
<sequence>MAWHGFGLYTVGMHDHLQTGSLGEQVAANFLSNLGHTILDRNVRMKFGEIDIISRDPMGVLIFTEVKTLSRAYALSPEDNLTRAKFRKLSRACSAYANARPELVSNSLGWRIDLVAVVINFTLPLAPEYRTFSFGKNNFAVSRYENIS</sequence>